<keyword evidence="2" id="KW-1185">Reference proteome</keyword>
<dbReference type="EMBL" id="SRLB01000005">
    <property type="protein sequence ID" value="TGE00615.1"/>
    <property type="molecule type" value="Genomic_DNA"/>
</dbReference>
<proteinExistence type="predicted"/>
<name>A0A4Z0NTT7_9HYPH</name>
<sequence length="107" mass="11110">MTTLAQPADRLAPVRPIARGLPVPGAGILRLGPAGRTIAVVYGTCLLLALAYPQALVAWLDDFEPNPAVDAAQACASRLVALSESLGLAPISGALRERGKDLTRKPD</sequence>
<protein>
    <submittedName>
        <fullName evidence="1">Uncharacterized protein</fullName>
    </submittedName>
</protein>
<evidence type="ECO:0000313" key="1">
    <source>
        <dbReference type="EMBL" id="TGE00615.1"/>
    </source>
</evidence>
<evidence type="ECO:0000313" key="2">
    <source>
        <dbReference type="Proteomes" id="UP000297535"/>
    </source>
</evidence>
<dbReference type="RefSeq" id="WP_135414080.1">
    <property type="nucleotide sequence ID" value="NZ_SRLB01000005.1"/>
</dbReference>
<dbReference type="AlphaFoldDB" id="A0A4Z0NTT7"/>
<dbReference type="Proteomes" id="UP000297535">
    <property type="component" value="Unassembled WGS sequence"/>
</dbReference>
<gene>
    <name evidence="1" type="ORF">EU555_07645</name>
</gene>
<organism evidence="1 2">
    <name type="scientific">Methylobacterium nonmethylotrophicum</name>
    <dbReference type="NCBI Taxonomy" id="1141884"/>
    <lineage>
        <taxon>Bacteria</taxon>
        <taxon>Pseudomonadati</taxon>
        <taxon>Pseudomonadota</taxon>
        <taxon>Alphaproteobacteria</taxon>
        <taxon>Hyphomicrobiales</taxon>
        <taxon>Methylobacteriaceae</taxon>
        <taxon>Methylobacterium</taxon>
    </lineage>
</organism>
<accession>A0A4Z0NTT7</accession>
<comment type="caution">
    <text evidence="1">The sequence shown here is derived from an EMBL/GenBank/DDBJ whole genome shotgun (WGS) entry which is preliminary data.</text>
</comment>
<reference evidence="1 2" key="1">
    <citation type="submission" date="2019-04" db="EMBL/GenBank/DDBJ databases">
        <authorList>
            <person name="Feng G."/>
            <person name="Zhu H."/>
        </authorList>
    </citation>
    <scope>NUCLEOTIDE SEQUENCE [LARGE SCALE GENOMIC DNA]</scope>
    <source>
        <strain evidence="1 2">6HR-1</strain>
    </source>
</reference>
<dbReference type="OrthoDB" id="9953320at2"/>